<dbReference type="Gene3D" id="3.60.21.50">
    <property type="match status" value="1"/>
</dbReference>
<organism evidence="4 5">
    <name type="scientific">Brassica cretica</name>
    <name type="common">Mustard</name>
    <dbReference type="NCBI Taxonomy" id="69181"/>
    <lineage>
        <taxon>Eukaryota</taxon>
        <taxon>Viridiplantae</taxon>
        <taxon>Streptophyta</taxon>
        <taxon>Embryophyta</taxon>
        <taxon>Tracheophyta</taxon>
        <taxon>Spermatophyta</taxon>
        <taxon>Magnoliopsida</taxon>
        <taxon>eudicotyledons</taxon>
        <taxon>Gunneridae</taxon>
        <taxon>Pentapetalae</taxon>
        <taxon>rosids</taxon>
        <taxon>malvids</taxon>
        <taxon>Brassicales</taxon>
        <taxon>Brassicaceae</taxon>
        <taxon>Brassiceae</taxon>
        <taxon>Brassica</taxon>
    </lineage>
</organism>
<dbReference type="Pfam" id="PF04042">
    <property type="entry name" value="DNA_pol_E_B"/>
    <property type="match status" value="1"/>
</dbReference>
<proteinExistence type="inferred from homology"/>
<evidence type="ECO:0000256" key="2">
    <source>
        <dbReference type="ARBA" id="ARBA00022705"/>
    </source>
</evidence>
<accession>A0ABQ7DHW2</accession>
<dbReference type="EMBL" id="QGKV02000649">
    <property type="protein sequence ID" value="KAF3577239.1"/>
    <property type="molecule type" value="Genomic_DNA"/>
</dbReference>
<reference evidence="4 5" key="1">
    <citation type="journal article" date="2020" name="BMC Genomics">
        <title>Intraspecific diversification of the crop wild relative Brassica cretica Lam. using demographic model selection.</title>
        <authorList>
            <person name="Kioukis A."/>
            <person name="Michalopoulou V.A."/>
            <person name="Briers L."/>
            <person name="Pirintsos S."/>
            <person name="Studholme D.J."/>
            <person name="Pavlidis P."/>
            <person name="Sarris P.F."/>
        </authorList>
    </citation>
    <scope>NUCLEOTIDE SEQUENCE [LARGE SCALE GENOMIC DNA]</scope>
    <source>
        <strain evidence="5">cv. PFS-1207/04</strain>
    </source>
</reference>
<keyword evidence="5" id="KW-1185">Reference proteome</keyword>
<dbReference type="PANTHER" id="PTHR10416">
    <property type="entry name" value="DNA POLYMERASE DELTA SUBUNIT 2"/>
    <property type="match status" value="1"/>
</dbReference>
<gene>
    <name evidence="4" type="ORF">DY000_02028512</name>
</gene>
<evidence type="ECO:0000259" key="3">
    <source>
        <dbReference type="Pfam" id="PF04042"/>
    </source>
</evidence>
<evidence type="ECO:0000256" key="1">
    <source>
        <dbReference type="ARBA" id="ARBA00006035"/>
    </source>
</evidence>
<dbReference type="InterPro" id="IPR007185">
    <property type="entry name" value="DNA_pol_a/d/e_bsu"/>
</dbReference>
<dbReference type="InterPro" id="IPR024826">
    <property type="entry name" value="DNA_pol_delta/II_ssu"/>
</dbReference>
<protein>
    <recommendedName>
        <fullName evidence="3">DNA polymerase alpha/delta/epsilon subunit B domain-containing protein</fullName>
    </recommendedName>
</protein>
<dbReference type="PANTHER" id="PTHR10416:SF0">
    <property type="entry name" value="DNA POLYMERASE DELTA SUBUNIT 2"/>
    <property type="match status" value="1"/>
</dbReference>
<sequence>MLNQHLTTCFRSCTNPHSFDADNIRFLGTYGQNIDDHDKYSEAESKLDFVERTLRWRHLASYCTYYTRLDEPKESGMSYS</sequence>
<evidence type="ECO:0000313" key="5">
    <source>
        <dbReference type="Proteomes" id="UP000266723"/>
    </source>
</evidence>
<comment type="caution">
    <text evidence="4">The sequence shown here is derived from an EMBL/GenBank/DDBJ whole genome shotgun (WGS) entry which is preliminary data.</text>
</comment>
<evidence type="ECO:0000313" key="4">
    <source>
        <dbReference type="EMBL" id="KAF3577239.1"/>
    </source>
</evidence>
<comment type="similarity">
    <text evidence="1">Belongs to the DNA polymerase delta/II small subunit family.</text>
</comment>
<name>A0ABQ7DHW2_BRACR</name>
<feature type="domain" description="DNA polymerase alpha/delta/epsilon subunit B" evidence="3">
    <location>
        <begin position="4"/>
        <end position="60"/>
    </location>
</feature>
<keyword evidence="2" id="KW-0235">DNA replication</keyword>
<dbReference type="Proteomes" id="UP000266723">
    <property type="component" value="Unassembled WGS sequence"/>
</dbReference>